<evidence type="ECO:0000313" key="2">
    <source>
        <dbReference type="EMBL" id="RAK96699.1"/>
    </source>
</evidence>
<reference evidence="2 3" key="1">
    <citation type="submission" date="2018-02" db="EMBL/GenBank/DDBJ databases">
        <title>The genomes of Aspergillus section Nigri reveals drivers in fungal speciation.</title>
        <authorList>
            <consortium name="DOE Joint Genome Institute"/>
            <person name="Vesth T.C."/>
            <person name="Nybo J."/>
            <person name="Theobald S."/>
            <person name="Brandl J."/>
            <person name="Frisvad J.C."/>
            <person name="Nielsen K.F."/>
            <person name="Lyhne E.K."/>
            <person name="Kogle M.E."/>
            <person name="Kuo A."/>
            <person name="Riley R."/>
            <person name="Clum A."/>
            <person name="Nolan M."/>
            <person name="Lipzen A."/>
            <person name="Salamov A."/>
            <person name="Henrissat B."/>
            <person name="Wiebenga A."/>
            <person name="De vries R.P."/>
            <person name="Grigoriev I.V."/>
            <person name="Mortensen U.H."/>
            <person name="Andersen M.R."/>
            <person name="Baker S.E."/>
        </authorList>
    </citation>
    <scope>NUCLEOTIDE SEQUENCE [LARGE SCALE GENOMIC DNA]</scope>
    <source>
        <strain evidence="2 3">CBS 121593</strain>
    </source>
</reference>
<dbReference type="EMBL" id="KZ824471">
    <property type="protein sequence ID" value="RAK96699.1"/>
    <property type="molecule type" value="Genomic_DNA"/>
</dbReference>
<dbReference type="Proteomes" id="UP000249402">
    <property type="component" value="Unassembled WGS sequence"/>
</dbReference>
<dbReference type="RefSeq" id="XP_025571027.1">
    <property type="nucleotide sequence ID" value="XM_025714371.1"/>
</dbReference>
<dbReference type="GeneID" id="37219236"/>
<accession>A0A395GMJ6</accession>
<evidence type="ECO:0000313" key="3">
    <source>
        <dbReference type="Proteomes" id="UP000249402"/>
    </source>
</evidence>
<dbReference type="AlphaFoldDB" id="A0A395GMJ6"/>
<keyword evidence="3" id="KW-1185">Reference proteome</keyword>
<gene>
    <name evidence="2" type="ORF">BO80DRAFT_218362</name>
</gene>
<proteinExistence type="predicted"/>
<organism evidence="2 3">
    <name type="scientific">Aspergillus ibericus CBS 121593</name>
    <dbReference type="NCBI Taxonomy" id="1448316"/>
    <lineage>
        <taxon>Eukaryota</taxon>
        <taxon>Fungi</taxon>
        <taxon>Dikarya</taxon>
        <taxon>Ascomycota</taxon>
        <taxon>Pezizomycotina</taxon>
        <taxon>Eurotiomycetes</taxon>
        <taxon>Eurotiomycetidae</taxon>
        <taxon>Eurotiales</taxon>
        <taxon>Aspergillaceae</taxon>
        <taxon>Aspergillus</taxon>
        <taxon>Aspergillus subgen. Circumdati</taxon>
    </lineage>
</organism>
<protein>
    <submittedName>
        <fullName evidence="2">Uncharacterized protein</fullName>
    </submittedName>
</protein>
<evidence type="ECO:0000256" key="1">
    <source>
        <dbReference type="SAM" id="MobiDB-lite"/>
    </source>
</evidence>
<sequence>MTKIRDALWTMTGPASRANSLASSCQTPPIERLARTRSLLDVSSFSCFCALHPSSPPALFRFSRDLPPPPGPPSLGVSTNNDSTSLACSSPPPFFLRCGGPLVVGACHRGPWSSNPLSRSNSIVQAIENEAGRLVIRRCTDSAYGVDIVRPSDPTRVPPPPPGAQQGPDSSSRFLQDPS</sequence>
<name>A0A395GMJ6_9EURO</name>
<feature type="region of interest" description="Disordered" evidence="1">
    <location>
        <begin position="147"/>
        <end position="179"/>
    </location>
</feature>
<dbReference type="VEuPathDB" id="FungiDB:BO80DRAFT_218362"/>